<dbReference type="Proteomes" id="UP000000852">
    <property type="component" value="Chromosome"/>
</dbReference>
<dbReference type="RefSeq" id="WP_012781105.1">
    <property type="nucleotide sequence ID" value="NC_013061.1"/>
</dbReference>
<evidence type="ECO:0000313" key="2">
    <source>
        <dbReference type="Proteomes" id="UP000000852"/>
    </source>
</evidence>
<dbReference type="EMBL" id="CP001681">
    <property type="protein sequence ID" value="ACU03161.1"/>
    <property type="molecule type" value="Genomic_DNA"/>
</dbReference>
<name>C6Y2U8_PEDHD</name>
<dbReference type="InterPro" id="IPR046233">
    <property type="entry name" value="DUF6266"/>
</dbReference>
<proteinExistence type="predicted"/>
<dbReference type="STRING" id="485917.Phep_0939"/>
<dbReference type="AlphaFoldDB" id="C6Y2U8"/>
<keyword evidence="2" id="KW-1185">Reference proteome</keyword>
<protein>
    <submittedName>
        <fullName evidence="1">Uncharacterized protein</fullName>
    </submittedName>
</protein>
<gene>
    <name evidence="1" type="ordered locus">Phep_0939</name>
</gene>
<reference evidence="1 2" key="1">
    <citation type="journal article" date="2009" name="Stand. Genomic Sci.">
        <title>Complete genome sequence of Pedobacter heparinus type strain (HIM 762-3).</title>
        <authorList>
            <person name="Han C."/>
            <person name="Spring S."/>
            <person name="Lapidus A."/>
            <person name="Del Rio T.G."/>
            <person name="Tice H."/>
            <person name="Copeland A."/>
            <person name="Cheng J.F."/>
            <person name="Lucas S."/>
            <person name="Chen F."/>
            <person name="Nolan M."/>
            <person name="Bruce D."/>
            <person name="Goodwin L."/>
            <person name="Pitluck S."/>
            <person name="Ivanova N."/>
            <person name="Mavromatis K."/>
            <person name="Mikhailova N."/>
            <person name="Pati A."/>
            <person name="Chen A."/>
            <person name="Palaniappan K."/>
            <person name="Land M."/>
            <person name="Hauser L."/>
            <person name="Chang Y.J."/>
            <person name="Jeffries C.C."/>
            <person name="Saunders E."/>
            <person name="Chertkov O."/>
            <person name="Brettin T."/>
            <person name="Goker M."/>
            <person name="Rohde M."/>
            <person name="Bristow J."/>
            <person name="Eisen J.A."/>
            <person name="Markowitz V."/>
            <person name="Hugenholtz P."/>
            <person name="Kyrpides N.C."/>
            <person name="Klenk H.P."/>
            <person name="Detter J.C."/>
        </authorList>
    </citation>
    <scope>NUCLEOTIDE SEQUENCE [LARGE SCALE GENOMIC DNA]</scope>
    <source>
        <strain evidence="2">ATCC 13125 / DSM 2366 / CIP 104194 / JCM 7457 / NBRC 12017 / NCIMB 9290 / NRRL B-14731 / HIM 762-3</strain>
    </source>
</reference>
<accession>C6Y2U8</accession>
<evidence type="ECO:0000313" key="1">
    <source>
        <dbReference type="EMBL" id="ACU03161.1"/>
    </source>
</evidence>
<dbReference type="KEGG" id="phe:Phep_0939"/>
<sequence>MLVVNKFINTMTTFVGIGFAGIAQGQAFSANNAVKSYQLKNALDGAYPDLVINYSKVMLSMGTLQSAENAAVEWDGNRLRFSWHCDAISERFYNQSVAMLLVHCRELNKSFYDLSGVKRLAKEQFVELPSDFNSRVLHAYLTFVTDDRVMVSDSVYVGES</sequence>
<dbReference type="HOGENOM" id="CLU_064277_2_0_10"/>
<organism evidence="1 2">
    <name type="scientific">Pedobacter heparinus (strain ATCC 13125 / DSM 2366 / CIP 104194 / JCM 7457 / NBRC 12017 / NCIMB 9290 / NRRL B-14731 / HIM 762-3)</name>
    <dbReference type="NCBI Taxonomy" id="485917"/>
    <lineage>
        <taxon>Bacteria</taxon>
        <taxon>Pseudomonadati</taxon>
        <taxon>Bacteroidota</taxon>
        <taxon>Sphingobacteriia</taxon>
        <taxon>Sphingobacteriales</taxon>
        <taxon>Sphingobacteriaceae</taxon>
        <taxon>Pedobacter</taxon>
    </lineage>
</organism>
<dbReference type="Pfam" id="PF19781">
    <property type="entry name" value="DUF6266"/>
    <property type="match status" value="1"/>
</dbReference>